<dbReference type="InterPro" id="IPR037066">
    <property type="entry name" value="Plug_dom_sf"/>
</dbReference>
<keyword evidence="7 10" id="KW-0472">Membrane</keyword>
<dbReference type="Pfam" id="PF07715">
    <property type="entry name" value="Plug"/>
    <property type="match status" value="1"/>
</dbReference>
<evidence type="ECO:0000259" key="14">
    <source>
        <dbReference type="Pfam" id="PF07715"/>
    </source>
</evidence>
<reference evidence="15 16" key="1">
    <citation type="submission" date="2023-07" db="EMBL/GenBank/DDBJ databases">
        <title>Sorghum-associated microbial communities from plants grown in Nebraska, USA.</title>
        <authorList>
            <person name="Schachtman D."/>
        </authorList>
    </citation>
    <scope>NUCLEOTIDE SEQUENCE [LARGE SCALE GENOMIC DNA]</scope>
    <source>
        <strain evidence="15 16">DS1027</strain>
    </source>
</reference>
<organism evidence="15 16">
    <name type="scientific">Novosphingobium capsulatum</name>
    <dbReference type="NCBI Taxonomy" id="13688"/>
    <lineage>
        <taxon>Bacteria</taxon>
        <taxon>Pseudomonadati</taxon>
        <taxon>Pseudomonadota</taxon>
        <taxon>Alphaproteobacteria</taxon>
        <taxon>Sphingomonadales</taxon>
        <taxon>Sphingomonadaceae</taxon>
        <taxon>Novosphingobium</taxon>
    </lineage>
</organism>
<comment type="similarity">
    <text evidence="2 10 11">Belongs to the TonB-dependent receptor family.</text>
</comment>
<feature type="domain" description="TonB-dependent receptor plug" evidence="14">
    <location>
        <begin position="66"/>
        <end position="165"/>
    </location>
</feature>
<keyword evidence="9 10" id="KW-0998">Cell outer membrane</keyword>
<dbReference type="InterPro" id="IPR000531">
    <property type="entry name" value="Beta-barrel_TonB"/>
</dbReference>
<feature type="chain" id="PRO_5045212695" evidence="12">
    <location>
        <begin position="24"/>
        <end position="703"/>
    </location>
</feature>
<comment type="caution">
    <text evidence="15">The sequence shown here is derived from an EMBL/GenBank/DDBJ whole genome shotgun (WGS) entry which is preliminary data.</text>
</comment>
<gene>
    <name evidence="15" type="ORF">J2792_002969</name>
</gene>
<dbReference type="PANTHER" id="PTHR32552:SF82">
    <property type="entry name" value="FCUA PROTEIN"/>
    <property type="match status" value="1"/>
</dbReference>
<accession>A0ABU1MP09</accession>
<dbReference type="SUPFAM" id="SSF56935">
    <property type="entry name" value="Porins"/>
    <property type="match status" value="1"/>
</dbReference>
<evidence type="ECO:0000256" key="10">
    <source>
        <dbReference type="PROSITE-ProRule" id="PRU01360"/>
    </source>
</evidence>
<protein>
    <submittedName>
        <fullName evidence="15">Iron complex outermembrane receptor protein</fullName>
    </submittedName>
</protein>
<dbReference type="Pfam" id="PF00593">
    <property type="entry name" value="TonB_dep_Rec_b-barrel"/>
    <property type="match status" value="1"/>
</dbReference>
<dbReference type="InterPro" id="IPR039426">
    <property type="entry name" value="TonB-dep_rcpt-like"/>
</dbReference>
<keyword evidence="8 15" id="KW-0675">Receptor</keyword>
<comment type="subcellular location">
    <subcellularLocation>
        <location evidence="1 10">Cell outer membrane</location>
        <topology evidence="1 10">Multi-pass membrane protein</topology>
    </subcellularLocation>
</comment>
<dbReference type="Proteomes" id="UP001184150">
    <property type="component" value="Unassembled WGS sequence"/>
</dbReference>
<dbReference type="Gene3D" id="2.40.170.20">
    <property type="entry name" value="TonB-dependent receptor, beta-barrel domain"/>
    <property type="match status" value="1"/>
</dbReference>
<feature type="domain" description="TonB-dependent receptor-like beta-barrel" evidence="13">
    <location>
        <begin position="238"/>
        <end position="674"/>
    </location>
</feature>
<feature type="signal peptide" evidence="12">
    <location>
        <begin position="1"/>
        <end position="23"/>
    </location>
</feature>
<evidence type="ECO:0000313" key="16">
    <source>
        <dbReference type="Proteomes" id="UP001184150"/>
    </source>
</evidence>
<dbReference type="InterPro" id="IPR036942">
    <property type="entry name" value="Beta-barrel_TonB_sf"/>
</dbReference>
<evidence type="ECO:0000256" key="2">
    <source>
        <dbReference type="ARBA" id="ARBA00009810"/>
    </source>
</evidence>
<dbReference type="Gene3D" id="2.170.130.10">
    <property type="entry name" value="TonB-dependent receptor, plug domain"/>
    <property type="match status" value="1"/>
</dbReference>
<sequence>MLFLLASAAAASVAAATAAPAPAAPDGEAPQAERQLDEEIVVTGRQEAPYRAQVVQVGAFRNQSALDTPANVAVITRAMLDDQGAKGLDDALRNTPGITQQSTSPTTSNNFAARGVLLNARTNYRLNGALQIINLGPIPVENKQRVELLKGVSALYYGLSTPSGIVNVVTKRAGDRPVTSLYVDGDVEGSVGGGFDIGRKVGAGDAIGIRINAYGSHIETPIDGVNGYRYLASGAFDWQASDRLSFKLDVEHYRRATDEPGGITLPTAVNGVITLPAIPSPHNRYAPVNAPYRTWVTNALGRMDYRLAGTWSVRVEGGYANTRRQRMIANIGKTNLVTGAGTIAATYTPDQEYANLYWRAELAGEAQTLGIRHELLLGYARNRQVQEDQHPQSYAAVKQNLYAPLALPLSALTPTTVRLTAGSVNIDTGLYAMDQAHIGEKLLVIAGVRHVDYRTRTSSTDFALRTWTPTGALVLRPTPKTSLYFSYIEGLESAGTAPDGTTNAGSVLPAVRSRQLELGARAEAGGMLLSLGWFRINRGLAYTDLATNTYVVNGRALHQGIEASVQGTIVPSVSVALAGQYLVARQRQTGVAAQDGKLVDNAPRWSGSAFVNWQPVGALPLGLNAGVYYTGKRFTDVLNQGVLPAYATLSLGASYRLALAAGRTMTLRANADNVTNTRYWATGGSTLYVGAARTLRLSAAVSF</sequence>
<evidence type="ECO:0000256" key="6">
    <source>
        <dbReference type="ARBA" id="ARBA00023077"/>
    </source>
</evidence>
<evidence type="ECO:0000256" key="12">
    <source>
        <dbReference type="SAM" id="SignalP"/>
    </source>
</evidence>
<evidence type="ECO:0000256" key="1">
    <source>
        <dbReference type="ARBA" id="ARBA00004571"/>
    </source>
</evidence>
<evidence type="ECO:0000259" key="13">
    <source>
        <dbReference type="Pfam" id="PF00593"/>
    </source>
</evidence>
<keyword evidence="6 11" id="KW-0798">TonB box</keyword>
<evidence type="ECO:0000256" key="7">
    <source>
        <dbReference type="ARBA" id="ARBA00023136"/>
    </source>
</evidence>
<evidence type="ECO:0000313" key="15">
    <source>
        <dbReference type="EMBL" id="MDR6512086.1"/>
    </source>
</evidence>
<dbReference type="InterPro" id="IPR010105">
    <property type="entry name" value="TonB_sidphr_rcpt"/>
</dbReference>
<evidence type="ECO:0000256" key="9">
    <source>
        <dbReference type="ARBA" id="ARBA00023237"/>
    </source>
</evidence>
<evidence type="ECO:0000256" key="5">
    <source>
        <dbReference type="ARBA" id="ARBA00022692"/>
    </source>
</evidence>
<dbReference type="EMBL" id="JAVDRD010000007">
    <property type="protein sequence ID" value="MDR6512086.1"/>
    <property type="molecule type" value="Genomic_DNA"/>
</dbReference>
<keyword evidence="4 10" id="KW-1134">Transmembrane beta strand</keyword>
<dbReference type="RefSeq" id="WP_309805752.1">
    <property type="nucleotide sequence ID" value="NZ_JAVDRD010000007.1"/>
</dbReference>
<evidence type="ECO:0000256" key="4">
    <source>
        <dbReference type="ARBA" id="ARBA00022452"/>
    </source>
</evidence>
<keyword evidence="5 10" id="KW-0812">Transmembrane</keyword>
<keyword evidence="3 10" id="KW-0813">Transport</keyword>
<keyword evidence="12" id="KW-0732">Signal</keyword>
<keyword evidence="16" id="KW-1185">Reference proteome</keyword>
<dbReference type="InterPro" id="IPR012910">
    <property type="entry name" value="Plug_dom"/>
</dbReference>
<evidence type="ECO:0000256" key="11">
    <source>
        <dbReference type="RuleBase" id="RU003357"/>
    </source>
</evidence>
<dbReference type="PROSITE" id="PS52016">
    <property type="entry name" value="TONB_DEPENDENT_REC_3"/>
    <property type="match status" value="1"/>
</dbReference>
<evidence type="ECO:0000256" key="8">
    <source>
        <dbReference type="ARBA" id="ARBA00023170"/>
    </source>
</evidence>
<dbReference type="PANTHER" id="PTHR32552">
    <property type="entry name" value="FERRICHROME IRON RECEPTOR-RELATED"/>
    <property type="match status" value="1"/>
</dbReference>
<name>A0ABU1MP09_9SPHN</name>
<evidence type="ECO:0000256" key="3">
    <source>
        <dbReference type="ARBA" id="ARBA00022448"/>
    </source>
</evidence>
<dbReference type="NCBIfam" id="TIGR01783">
    <property type="entry name" value="TonB-siderophor"/>
    <property type="match status" value="1"/>
</dbReference>
<proteinExistence type="inferred from homology"/>
<dbReference type="CDD" id="cd01347">
    <property type="entry name" value="ligand_gated_channel"/>
    <property type="match status" value="1"/>
</dbReference>